<comment type="similarity">
    <text evidence="7">Belongs to the organic radical-activating enzymes family.</text>
</comment>
<dbReference type="PANTHER" id="PTHR30352">
    <property type="entry name" value="PYRUVATE FORMATE-LYASE-ACTIVATING ENZYME"/>
    <property type="match status" value="1"/>
</dbReference>
<evidence type="ECO:0000313" key="9">
    <source>
        <dbReference type="Proteomes" id="UP000825483"/>
    </source>
</evidence>
<accession>A0A9R1C8M2</accession>
<dbReference type="SFLD" id="SFLDS00029">
    <property type="entry name" value="Radical_SAM"/>
    <property type="match status" value="1"/>
</dbReference>
<comment type="caution">
    <text evidence="8">The sequence shown here is derived from an EMBL/GenBank/DDBJ whole genome shotgun (WGS) entry which is preliminary data.</text>
</comment>
<dbReference type="InterPro" id="IPR058240">
    <property type="entry name" value="rSAM_sf"/>
</dbReference>
<name>A0A9R1C8M2_9BACT</name>
<dbReference type="SUPFAM" id="SSF102114">
    <property type="entry name" value="Radical SAM enzymes"/>
    <property type="match status" value="1"/>
</dbReference>
<dbReference type="InterPro" id="IPR013785">
    <property type="entry name" value="Aldolase_TIM"/>
</dbReference>
<evidence type="ECO:0000256" key="6">
    <source>
        <dbReference type="ARBA" id="ARBA00023014"/>
    </source>
</evidence>
<dbReference type="Proteomes" id="UP000825483">
    <property type="component" value="Unassembled WGS sequence"/>
</dbReference>
<dbReference type="Pfam" id="PF13353">
    <property type="entry name" value="Fer4_12"/>
    <property type="match status" value="1"/>
</dbReference>
<dbReference type="SFLD" id="SFLDG01066">
    <property type="entry name" value="organic_radical-activating_enz"/>
    <property type="match status" value="1"/>
</dbReference>
<organism evidence="8 9">
    <name type="scientific">Prevotella lacticifex</name>
    <dbReference type="NCBI Taxonomy" id="2854755"/>
    <lineage>
        <taxon>Bacteria</taxon>
        <taxon>Pseudomonadati</taxon>
        <taxon>Bacteroidota</taxon>
        <taxon>Bacteroidia</taxon>
        <taxon>Bacteroidales</taxon>
        <taxon>Prevotellaceae</taxon>
        <taxon>Prevotella</taxon>
    </lineage>
</organism>
<evidence type="ECO:0000313" key="8">
    <source>
        <dbReference type="EMBL" id="GJG58045.1"/>
    </source>
</evidence>
<keyword evidence="4" id="KW-0479">Metal-binding</keyword>
<evidence type="ECO:0000256" key="4">
    <source>
        <dbReference type="ARBA" id="ARBA00022723"/>
    </source>
</evidence>
<dbReference type="GeneID" id="72468946"/>
<keyword evidence="6" id="KW-0411">Iron-sulfur</keyword>
<evidence type="ECO:0000256" key="1">
    <source>
        <dbReference type="ARBA" id="ARBA00001966"/>
    </source>
</evidence>
<dbReference type="AlphaFoldDB" id="A0A9R1C8M2"/>
<keyword evidence="3" id="KW-0949">S-adenosyl-L-methionine</keyword>
<keyword evidence="9" id="KW-1185">Reference proteome</keyword>
<dbReference type="SFLD" id="SFLDF00299">
    <property type="entry name" value="anaerobic_ribonucleoside-triph"/>
    <property type="match status" value="1"/>
</dbReference>
<dbReference type="InterPro" id="IPR012837">
    <property type="entry name" value="NrdG"/>
</dbReference>
<dbReference type="NCBIfam" id="TIGR02491">
    <property type="entry name" value="NrdG"/>
    <property type="match status" value="1"/>
</dbReference>
<dbReference type="PANTHER" id="PTHR30352:SF2">
    <property type="entry name" value="ANAEROBIC RIBONUCLEOSIDE-TRIPHOSPHATE REDUCTASE-ACTIVATING PROTEIN"/>
    <property type="match status" value="1"/>
</dbReference>
<proteinExistence type="inferred from homology"/>
<evidence type="ECO:0000256" key="3">
    <source>
        <dbReference type="ARBA" id="ARBA00022691"/>
    </source>
</evidence>
<dbReference type="InterPro" id="IPR034457">
    <property type="entry name" value="Organic_radical-activating"/>
</dbReference>
<keyword evidence="5" id="KW-0408">Iron</keyword>
<dbReference type="RefSeq" id="WP_223927174.1">
    <property type="nucleotide sequence ID" value="NZ_BPTU01000005.1"/>
</dbReference>
<gene>
    <name evidence="8" type="primary">nrdG</name>
    <name evidence="8" type="ORF">PRLR5076_08960</name>
</gene>
<comment type="cofactor">
    <cofactor evidence="1">
        <name>[4Fe-4S] cluster</name>
        <dbReference type="ChEBI" id="CHEBI:49883"/>
    </cofactor>
</comment>
<keyword evidence="2" id="KW-0004">4Fe-4S</keyword>
<dbReference type="PIRSF" id="PIRSF000368">
    <property type="entry name" value="NrdG"/>
    <property type="match status" value="1"/>
</dbReference>
<keyword evidence="7" id="KW-0560">Oxidoreductase</keyword>
<dbReference type="EMBL" id="BPUB01000001">
    <property type="protein sequence ID" value="GJG58045.1"/>
    <property type="molecule type" value="Genomic_DNA"/>
</dbReference>
<dbReference type="CDD" id="cd01335">
    <property type="entry name" value="Radical_SAM"/>
    <property type="match status" value="1"/>
</dbReference>
<comment type="function">
    <text evidence="7">Activation of anaerobic ribonucleoside-triphosphate reductase under anaerobic conditions by generation of an organic free radical, using S-adenosylmethionine and reduced flavodoxin as cosubstrates to produce 5'-deoxy-adenosine.</text>
</comment>
<dbReference type="Gene3D" id="3.20.20.70">
    <property type="entry name" value="Aldolase class I"/>
    <property type="match status" value="1"/>
</dbReference>
<dbReference type="GO" id="GO:0004748">
    <property type="term" value="F:ribonucleoside-diphosphate reductase activity, thioredoxin disulfide as acceptor"/>
    <property type="evidence" value="ECO:0007669"/>
    <property type="project" value="TreeGrafter"/>
</dbReference>
<sequence length="160" mass="17892">MRIHDITTCDVNNGEGFRVTLWVAGCSHHCHGCQNPETWNPLGGQPFGKEAHDYLFGELSKGYIQGLTLSGGDPLDSYDDILPLVKEIKTAMPEKTIWVYTGYTMDEIESSRLKGILPYVDVIVDGPYVESLRDVTLAFRGSRNQHIIRLHDGKITAIDE</sequence>
<protein>
    <recommendedName>
        <fullName evidence="7">Anaerobic ribonucleoside-triphosphate reductase-activating protein</fullName>
        <ecNumber evidence="7">1.97.1.-</ecNumber>
    </recommendedName>
</protein>
<dbReference type="GO" id="GO:0046872">
    <property type="term" value="F:metal ion binding"/>
    <property type="evidence" value="ECO:0007669"/>
    <property type="project" value="UniProtKB-KW"/>
</dbReference>
<evidence type="ECO:0000256" key="2">
    <source>
        <dbReference type="ARBA" id="ARBA00022485"/>
    </source>
</evidence>
<dbReference type="InterPro" id="IPR007197">
    <property type="entry name" value="rSAM"/>
</dbReference>
<reference evidence="8" key="1">
    <citation type="journal article" date="2022" name="Int. J. Syst. Evol. Microbiol.">
        <title>Prevotella lacticifex sp. nov., isolated from the rumen of cows.</title>
        <authorList>
            <person name="Shinkai T."/>
            <person name="Ikeyama N."/>
            <person name="Kumagai M."/>
            <person name="Ohmori H."/>
            <person name="Sakamoto M."/>
            <person name="Ohkuma M."/>
            <person name="Mitsumori M."/>
        </authorList>
    </citation>
    <scope>NUCLEOTIDE SEQUENCE</scope>
    <source>
        <strain evidence="8">R5076</strain>
    </source>
</reference>
<dbReference type="EC" id="1.97.1.-" evidence="7"/>
<evidence type="ECO:0000256" key="7">
    <source>
        <dbReference type="PIRNR" id="PIRNR000368"/>
    </source>
</evidence>
<dbReference type="SFLD" id="SFLDG01063">
    <property type="entry name" value="activating_enzymes__group_1"/>
    <property type="match status" value="1"/>
</dbReference>
<dbReference type="GO" id="GO:0051539">
    <property type="term" value="F:4 iron, 4 sulfur cluster binding"/>
    <property type="evidence" value="ECO:0007669"/>
    <property type="project" value="UniProtKB-KW"/>
</dbReference>
<evidence type="ECO:0000256" key="5">
    <source>
        <dbReference type="ARBA" id="ARBA00023004"/>
    </source>
</evidence>
<dbReference type="GO" id="GO:0043365">
    <property type="term" value="F:[formate-C-acetyltransferase]-activating enzyme activity"/>
    <property type="evidence" value="ECO:0007669"/>
    <property type="project" value="InterPro"/>
</dbReference>